<organism evidence="2 3">
    <name type="scientific">Hymenobacter arizonensis</name>
    <name type="common">Siccationidurans arizonensis</name>
    <dbReference type="NCBI Taxonomy" id="1227077"/>
    <lineage>
        <taxon>Bacteria</taxon>
        <taxon>Pseudomonadati</taxon>
        <taxon>Bacteroidota</taxon>
        <taxon>Cytophagia</taxon>
        <taxon>Cytophagales</taxon>
        <taxon>Hymenobacteraceae</taxon>
        <taxon>Hymenobacter</taxon>
    </lineage>
</organism>
<name>A0A1I6BMS5_HYMAR</name>
<feature type="region of interest" description="Disordered" evidence="1">
    <location>
        <begin position="170"/>
        <end position="198"/>
    </location>
</feature>
<evidence type="ECO:0000313" key="3">
    <source>
        <dbReference type="Proteomes" id="UP000199029"/>
    </source>
</evidence>
<gene>
    <name evidence="2" type="ORF">SAMN04515668_4771</name>
</gene>
<keyword evidence="3" id="KW-1185">Reference proteome</keyword>
<proteinExistence type="predicted"/>
<dbReference type="PROSITE" id="PS51257">
    <property type="entry name" value="PROKAR_LIPOPROTEIN"/>
    <property type="match status" value="1"/>
</dbReference>
<protein>
    <submittedName>
        <fullName evidence="2">Uncharacterized protein</fullName>
    </submittedName>
</protein>
<sequence>MIRLVSLLPPQLGRWVLLAGLGASLAGCPLPPPRHLSWEVCNRTADTLRVTTRYALDSTVLTPDEAQQFEPDPWFGPLHRLVRHGTTWYLVHDQAYTGIVVAVDYPTKDTVQLARVVAVRGRVTYALAPGQTQQLAHSGYASRDWAAERRRPLPFAELLVQQGRFRRRLSASDFRPQTDDPEVYRVRATVGPGRPPAP</sequence>
<evidence type="ECO:0000313" key="2">
    <source>
        <dbReference type="EMBL" id="SFQ82248.1"/>
    </source>
</evidence>
<dbReference type="EMBL" id="FOXS01000010">
    <property type="protein sequence ID" value="SFQ82248.1"/>
    <property type="molecule type" value="Genomic_DNA"/>
</dbReference>
<dbReference type="RefSeq" id="WP_092678807.1">
    <property type="nucleotide sequence ID" value="NZ_FOXS01000010.1"/>
</dbReference>
<dbReference type="Proteomes" id="UP000199029">
    <property type="component" value="Unassembled WGS sequence"/>
</dbReference>
<reference evidence="3" key="1">
    <citation type="submission" date="2016-10" db="EMBL/GenBank/DDBJ databases">
        <authorList>
            <person name="Varghese N."/>
            <person name="Submissions S."/>
        </authorList>
    </citation>
    <scope>NUCLEOTIDE SEQUENCE [LARGE SCALE GENOMIC DNA]</scope>
    <source>
        <strain evidence="3">OR362-8,ATCC BAA-1266,JCM 13504</strain>
    </source>
</reference>
<accession>A0A1I6BMS5</accession>
<dbReference type="AlphaFoldDB" id="A0A1I6BMS5"/>
<dbReference type="STRING" id="1227077.SAMN04515668_4771"/>
<evidence type="ECO:0000256" key="1">
    <source>
        <dbReference type="SAM" id="MobiDB-lite"/>
    </source>
</evidence>
<feature type="compositionally biased region" description="Basic and acidic residues" evidence="1">
    <location>
        <begin position="176"/>
        <end position="185"/>
    </location>
</feature>